<accession>A0A9N9BU42</accession>
<protein>
    <submittedName>
        <fullName evidence="1">13426_t:CDS:1</fullName>
    </submittedName>
</protein>
<reference evidence="1" key="1">
    <citation type="submission" date="2021-06" db="EMBL/GenBank/DDBJ databases">
        <authorList>
            <person name="Kallberg Y."/>
            <person name="Tangrot J."/>
            <person name="Rosling A."/>
        </authorList>
    </citation>
    <scope>NUCLEOTIDE SEQUENCE</scope>
    <source>
        <strain evidence="1">MA453B</strain>
    </source>
</reference>
<dbReference type="AlphaFoldDB" id="A0A9N9BU42"/>
<keyword evidence="2" id="KW-1185">Reference proteome</keyword>
<evidence type="ECO:0000313" key="1">
    <source>
        <dbReference type="EMBL" id="CAG8576459.1"/>
    </source>
</evidence>
<gene>
    <name evidence="1" type="ORF">DERYTH_LOCUS6465</name>
</gene>
<comment type="caution">
    <text evidence="1">The sequence shown here is derived from an EMBL/GenBank/DDBJ whole genome shotgun (WGS) entry which is preliminary data.</text>
</comment>
<sequence length="64" mass="7236">MTIAFKFSIRISRGHVNLVDSINDVKDLIYKTYAKILTTFVLNKYNKESVSEVAEARDGNVNKG</sequence>
<dbReference type="EMBL" id="CAJVPY010002945">
    <property type="protein sequence ID" value="CAG8576459.1"/>
    <property type="molecule type" value="Genomic_DNA"/>
</dbReference>
<proteinExistence type="predicted"/>
<name>A0A9N9BU42_9GLOM</name>
<dbReference type="Proteomes" id="UP000789405">
    <property type="component" value="Unassembled WGS sequence"/>
</dbReference>
<evidence type="ECO:0000313" key="2">
    <source>
        <dbReference type="Proteomes" id="UP000789405"/>
    </source>
</evidence>
<organism evidence="1 2">
    <name type="scientific">Dentiscutata erythropus</name>
    <dbReference type="NCBI Taxonomy" id="1348616"/>
    <lineage>
        <taxon>Eukaryota</taxon>
        <taxon>Fungi</taxon>
        <taxon>Fungi incertae sedis</taxon>
        <taxon>Mucoromycota</taxon>
        <taxon>Glomeromycotina</taxon>
        <taxon>Glomeromycetes</taxon>
        <taxon>Diversisporales</taxon>
        <taxon>Gigasporaceae</taxon>
        <taxon>Dentiscutata</taxon>
    </lineage>
</organism>